<keyword evidence="3" id="KW-1185">Reference proteome</keyword>
<dbReference type="PANTHER" id="PTHR42760">
    <property type="entry name" value="SHORT-CHAIN DEHYDROGENASES/REDUCTASES FAMILY MEMBER"/>
    <property type="match status" value="1"/>
</dbReference>
<comment type="similarity">
    <text evidence="1">Belongs to the short-chain dehydrogenases/reductases (SDR) family.</text>
</comment>
<comment type="caution">
    <text evidence="2">The sequence shown here is derived from an EMBL/GenBank/DDBJ whole genome shotgun (WGS) entry which is preliminary data.</text>
</comment>
<name>A0ABQ5NFH4_9BACI</name>
<dbReference type="CDD" id="cd05233">
    <property type="entry name" value="SDR_c"/>
    <property type="match status" value="1"/>
</dbReference>
<evidence type="ECO:0000256" key="1">
    <source>
        <dbReference type="ARBA" id="ARBA00006484"/>
    </source>
</evidence>
<dbReference type="SUPFAM" id="SSF51735">
    <property type="entry name" value="NAD(P)-binding Rossmann-fold domains"/>
    <property type="match status" value="1"/>
</dbReference>
<reference evidence="2" key="1">
    <citation type="submission" date="2022-08" db="EMBL/GenBank/DDBJ databases">
        <title>Draft genome sequence of Lysinibacillus sp. strain KH24.</title>
        <authorList>
            <person name="Kanbe H."/>
            <person name="Itoh H."/>
        </authorList>
    </citation>
    <scope>NUCLEOTIDE SEQUENCE</scope>
    <source>
        <strain evidence="2">KH24</strain>
    </source>
</reference>
<dbReference type="InterPro" id="IPR036291">
    <property type="entry name" value="NAD(P)-bd_dom_sf"/>
</dbReference>
<dbReference type="PRINTS" id="PR00081">
    <property type="entry name" value="GDHRDH"/>
</dbReference>
<gene>
    <name evidence="2" type="ORF">LYSBPC_02750</name>
</gene>
<dbReference type="Pfam" id="PF00106">
    <property type="entry name" value="adh_short"/>
    <property type="match status" value="1"/>
</dbReference>
<dbReference type="InterPro" id="IPR002347">
    <property type="entry name" value="SDR_fam"/>
</dbReference>
<dbReference type="Gene3D" id="3.40.50.720">
    <property type="entry name" value="NAD(P)-binding Rossmann-like Domain"/>
    <property type="match status" value="1"/>
</dbReference>
<dbReference type="EMBL" id="BRZA01000001">
    <property type="protein sequence ID" value="GLC87148.1"/>
    <property type="molecule type" value="Genomic_DNA"/>
</dbReference>
<sequence length="199" mass="21547">MNITFDDKIALVIGGSSERNTAICLALQEAGCTVLTGVDFDESQRVQSFIETVIKQHQRIDFLIHSFPDATPRSFFEIEPNEWVTLLDTYTSSVFLSCQAVAPFMARRQQGVIINISSSAAITGQVSASFAAANSALQSMTRGLARTFQEHHVRVAGIATAPHTEDVESTAAMTVFLCSEWGKQIVGESLMLEGGKSIG</sequence>
<accession>A0ABQ5NFH4</accession>
<protein>
    <submittedName>
        <fullName evidence="2">Beta-ketoacyl-ACP reductase</fullName>
    </submittedName>
</protein>
<proteinExistence type="inferred from homology"/>
<evidence type="ECO:0000313" key="2">
    <source>
        <dbReference type="EMBL" id="GLC87148.1"/>
    </source>
</evidence>
<organism evidence="2 3">
    <name type="scientific">Lysinibacillus piscis</name>
    <dbReference type="NCBI Taxonomy" id="2518931"/>
    <lineage>
        <taxon>Bacteria</taxon>
        <taxon>Bacillati</taxon>
        <taxon>Bacillota</taxon>
        <taxon>Bacilli</taxon>
        <taxon>Bacillales</taxon>
        <taxon>Bacillaceae</taxon>
        <taxon>Lysinibacillus</taxon>
    </lineage>
</organism>
<dbReference type="Proteomes" id="UP001065593">
    <property type="component" value="Unassembled WGS sequence"/>
</dbReference>
<dbReference type="RefSeq" id="WP_264986879.1">
    <property type="nucleotide sequence ID" value="NZ_BRZA01000001.1"/>
</dbReference>
<evidence type="ECO:0000313" key="3">
    <source>
        <dbReference type="Proteomes" id="UP001065593"/>
    </source>
</evidence>